<name>A0A4R2S0N3_9BACL</name>
<reference evidence="1 2" key="1">
    <citation type="submission" date="2019-03" db="EMBL/GenBank/DDBJ databases">
        <title>Genomic Encyclopedia of Type Strains, Phase IV (KMG-IV): sequencing the most valuable type-strain genomes for metagenomic binning, comparative biology and taxonomic classification.</title>
        <authorList>
            <person name="Goeker M."/>
        </authorList>
    </citation>
    <scope>NUCLEOTIDE SEQUENCE [LARGE SCALE GENOMIC DNA]</scope>
    <source>
        <strain evidence="1 2">DSM 46831</strain>
    </source>
</reference>
<proteinExistence type="predicted"/>
<evidence type="ECO:0000313" key="1">
    <source>
        <dbReference type="EMBL" id="TCP69442.1"/>
    </source>
</evidence>
<sequence length="107" mass="11617">MSGQSNSVDPFLGKWETEIASPMGKFPVSVEFTSQDGQLVGNAKQGEDTFTFHPTIDGDKLKWSMKITKPMSISLNFVVSVDGDNMKGEAKAGFFVSSKLTGHRVLS</sequence>
<gene>
    <name evidence="1" type="ORF">EDD57_10810</name>
</gene>
<organism evidence="1 2">
    <name type="scientific">Baia soyae</name>
    <dbReference type="NCBI Taxonomy" id="1544746"/>
    <lineage>
        <taxon>Bacteria</taxon>
        <taxon>Bacillati</taxon>
        <taxon>Bacillota</taxon>
        <taxon>Bacilli</taxon>
        <taxon>Bacillales</taxon>
        <taxon>Thermoactinomycetaceae</taxon>
        <taxon>Baia</taxon>
    </lineage>
</organism>
<evidence type="ECO:0000313" key="2">
    <source>
        <dbReference type="Proteomes" id="UP000294746"/>
    </source>
</evidence>
<dbReference type="AlphaFoldDB" id="A0A4R2S0N3"/>
<protein>
    <submittedName>
        <fullName evidence="1">Uncharacterized protein</fullName>
    </submittedName>
</protein>
<dbReference type="OrthoDB" id="9803764at2"/>
<keyword evidence="2" id="KW-1185">Reference proteome</keyword>
<dbReference type="Proteomes" id="UP000294746">
    <property type="component" value="Unassembled WGS sequence"/>
</dbReference>
<dbReference type="EMBL" id="SLXV01000008">
    <property type="protein sequence ID" value="TCP69442.1"/>
    <property type="molecule type" value="Genomic_DNA"/>
</dbReference>
<comment type="caution">
    <text evidence="1">The sequence shown here is derived from an EMBL/GenBank/DDBJ whole genome shotgun (WGS) entry which is preliminary data.</text>
</comment>
<accession>A0A4R2S0N3</accession>
<dbReference type="RefSeq" id="WP_131848220.1">
    <property type="nucleotide sequence ID" value="NZ_SLXV01000008.1"/>
</dbReference>